<dbReference type="InterPro" id="IPR050131">
    <property type="entry name" value="Peptidase_S8_subtilisin-like"/>
</dbReference>
<feature type="compositionally biased region" description="Basic residues" evidence="6">
    <location>
        <begin position="1"/>
        <end position="12"/>
    </location>
</feature>
<keyword evidence="3 5" id="KW-0378">Hydrolase</keyword>
<dbReference type="EMBL" id="BAAANT010000006">
    <property type="protein sequence ID" value="GAA2135909.1"/>
    <property type="molecule type" value="Genomic_DNA"/>
</dbReference>
<keyword evidence="9" id="KW-1185">Reference proteome</keyword>
<dbReference type="PANTHER" id="PTHR43806">
    <property type="entry name" value="PEPTIDASE S8"/>
    <property type="match status" value="1"/>
</dbReference>
<dbReference type="Pfam" id="PF00082">
    <property type="entry name" value="Peptidase_S8"/>
    <property type="match status" value="1"/>
</dbReference>
<dbReference type="PROSITE" id="PS00136">
    <property type="entry name" value="SUBTILASE_ASP"/>
    <property type="match status" value="1"/>
</dbReference>
<gene>
    <name evidence="8" type="ORF">GCM10009760_14970</name>
</gene>
<accession>A0ABP5KTS6</accession>
<evidence type="ECO:0000313" key="8">
    <source>
        <dbReference type="EMBL" id="GAA2135909.1"/>
    </source>
</evidence>
<dbReference type="Gene3D" id="3.40.50.200">
    <property type="entry name" value="Peptidase S8/S53 domain"/>
    <property type="match status" value="1"/>
</dbReference>
<feature type="compositionally biased region" description="Polar residues" evidence="6">
    <location>
        <begin position="43"/>
        <end position="52"/>
    </location>
</feature>
<feature type="active site" description="Charge relay system" evidence="5">
    <location>
        <position position="282"/>
    </location>
</feature>
<feature type="active site" description="Charge relay system" evidence="5">
    <location>
        <position position="98"/>
    </location>
</feature>
<evidence type="ECO:0000256" key="4">
    <source>
        <dbReference type="ARBA" id="ARBA00022825"/>
    </source>
</evidence>
<dbReference type="InterPro" id="IPR015500">
    <property type="entry name" value="Peptidase_S8_subtilisin-rel"/>
</dbReference>
<dbReference type="PANTHER" id="PTHR43806:SF11">
    <property type="entry name" value="CEREVISIN-RELATED"/>
    <property type="match status" value="1"/>
</dbReference>
<feature type="domain" description="Peptidase S8/S53" evidence="7">
    <location>
        <begin position="89"/>
        <end position="317"/>
    </location>
</feature>
<dbReference type="PROSITE" id="PS51892">
    <property type="entry name" value="SUBTILASE"/>
    <property type="match status" value="1"/>
</dbReference>
<dbReference type="InterPro" id="IPR023827">
    <property type="entry name" value="Peptidase_S8_Asp-AS"/>
</dbReference>
<evidence type="ECO:0000259" key="7">
    <source>
        <dbReference type="Pfam" id="PF00082"/>
    </source>
</evidence>
<feature type="region of interest" description="Disordered" evidence="6">
    <location>
        <begin position="1"/>
        <end position="75"/>
    </location>
</feature>
<protein>
    <recommendedName>
        <fullName evidence="7">Peptidase S8/S53 domain-containing protein</fullName>
    </recommendedName>
</protein>
<evidence type="ECO:0000256" key="1">
    <source>
        <dbReference type="ARBA" id="ARBA00011073"/>
    </source>
</evidence>
<proteinExistence type="inferred from homology"/>
<evidence type="ECO:0000256" key="2">
    <source>
        <dbReference type="ARBA" id="ARBA00022670"/>
    </source>
</evidence>
<name>A0ABP5KTS6_9ACTN</name>
<dbReference type="PRINTS" id="PR00723">
    <property type="entry name" value="SUBTILISIN"/>
</dbReference>
<dbReference type="Proteomes" id="UP001422759">
    <property type="component" value="Unassembled WGS sequence"/>
</dbReference>
<evidence type="ECO:0000256" key="6">
    <source>
        <dbReference type="SAM" id="MobiDB-lite"/>
    </source>
</evidence>
<evidence type="ECO:0000313" key="9">
    <source>
        <dbReference type="Proteomes" id="UP001422759"/>
    </source>
</evidence>
<comment type="caution">
    <text evidence="8">The sequence shown here is derived from an EMBL/GenBank/DDBJ whole genome shotgun (WGS) entry which is preliminary data.</text>
</comment>
<dbReference type="SUPFAM" id="SSF52743">
    <property type="entry name" value="Subtilisin-like"/>
    <property type="match status" value="1"/>
</dbReference>
<keyword evidence="2 5" id="KW-0645">Protease</keyword>
<comment type="similarity">
    <text evidence="1 5">Belongs to the peptidase S8 family.</text>
</comment>
<organism evidence="8 9">
    <name type="scientific">Kitasatospora kazusensis</name>
    <dbReference type="NCBI Taxonomy" id="407974"/>
    <lineage>
        <taxon>Bacteria</taxon>
        <taxon>Bacillati</taxon>
        <taxon>Actinomycetota</taxon>
        <taxon>Actinomycetes</taxon>
        <taxon>Kitasatosporales</taxon>
        <taxon>Streptomycetaceae</taxon>
        <taxon>Kitasatospora</taxon>
    </lineage>
</organism>
<dbReference type="InterPro" id="IPR036852">
    <property type="entry name" value="Peptidase_S8/S53_dom_sf"/>
</dbReference>
<feature type="active site" description="Charge relay system" evidence="5">
    <location>
        <position position="138"/>
    </location>
</feature>
<keyword evidence="4 5" id="KW-0720">Serine protease</keyword>
<evidence type="ECO:0000256" key="3">
    <source>
        <dbReference type="ARBA" id="ARBA00022801"/>
    </source>
</evidence>
<evidence type="ECO:0000256" key="5">
    <source>
        <dbReference type="PROSITE-ProRule" id="PRU01240"/>
    </source>
</evidence>
<sequence>MRHHRRLARRRVGLTGRPPGDPHHRAPARARSPHEPLTDSGEPMTTGQTSRGTGLPAWSVSVQGPPRIDLGSPPDHRATADWAWGGSTGAGVRVFVLDSGIEAAHPLVGGVDRSVAALPTGDGRHEIVDEEPVDLSGHGTACASIVRRIAPGASITSVRVLLHGLRGSGDALLTGLRWAVEQGADVINLSLSTAKPECDLALREIADRAYFAGCVIVASAHNRPVVSFPWSFASVLSVGSHGDPDADAFYTSATPPVEFFGPGSRVTAAWRDGRSITATGNSFATPHLAARCALVLGKHPQLTPYQLKAVLRQTAANAYWSPPGGPPEGTA</sequence>
<reference evidence="9" key="1">
    <citation type="journal article" date="2019" name="Int. J. Syst. Evol. Microbiol.">
        <title>The Global Catalogue of Microorganisms (GCM) 10K type strain sequencing project: providing services to taxonomists for standard genome sequencing and annotation.</title>
        <authorList>
            <consortium name="The Broad Institute Genomics Platform"/>
            <consortium name="The Broad Institute Genome Sequencing Center for Infectious Disease"/>
            <person name="Wu L."/>
            <person name="Ma J."/>
        </authorList>
    </citation>
    <scope>NUCLEOTIDE SEQUENCE [LARGE SCALE GENOMIC DNA]</scope>
    <source>
        <strain evidence="9">JCM 14560</strain>
    </source>
</reference>
<dbReference type="InterPro" id="IPR000209">
    <property type="entry name" value="Peptidase_S8/S53_dom"/>
</dbReference>